<accession>A0ABV7W2Z0</accession>
<dbReference type="PANTHER" id="PTHR13847">
    <property type="entry name" value="SARCOSINE DEHYDROGENASE-RELATED"/>
    <property type="match status" value="1"/>
</dbReference>
<reference evidence="5" key="1">
    <citation type="journal article" date="2019" name="Int. J. Syst. Evol. Microbiol.">
        <title>The Global Catalogue of Microorganisms (GCM) 10K type strain sequencing project: providing services to taxonomists for standard genome sequencing and annotation.</title>
        <authorList>
            <consortium name="The Broad Institute Genomics Platform"/>
            <consortium name="The Broad Institute Genome Sequencing Center for Infectious Disease"/>
            <person name="Wu L."/>
            <person name="Ma J."/>
        </authorList>
    </citation>
    <scope>NUCLEOTIDE SEQUENCE [LARGE SCALE GENOMIC DNA]</scope>
    <source>
        <strain evidence="5">KCTC 42501</strain>
    </source>
</reference>
<dbReference type="PANTHER" id="PTHR13847:SF280">
    <property type="entry name" value="D-AMINO ACID DEHYDROGENASE"/>
    <property type="match status" value="1"/>
</dbReference>
<dbReference type="Gene3D" id="3.30.9.10">
    <property type="entry name" value="D-Amino Acid Oxidase, subunit A, domain 2"/>
    <property type="match status" value="1"/>
</dbReference>
<dbReference type="GO" id="GO:0016491">
    <property type="term" value="F:oxidoreductase activity"/>
    <property type="evidence" value="ECO:0007669"/>
    <property type="project" value="UniProtKB-KW"/>
</dbReference>
<dbReference type="Pfam" id="PF01266">
    <property type="entry name" value="DAO"/>
    <property type="match status" value="1"/>
</dbReference>
<feature type="domain" description="FAD dependent oxidoreductase" evidence="3">
    <location>
        <begin position="3"/>
        <end position="382"/>
    </location>
</feature>
<dbReference type="EMBL" id="JBHRXX010000002">
    <property type="protein sequence ID" value="MFC3683618.1"/>
    <property type="molecule type" value="Genomic_DNA"/>
</dbReference>
<evidence type="ECO:0000259" key="3">
    <source>
        <dbReference type="Pfam" id="PF01266"/>
    </source>
</evidence>
<dbReference type="InterPro" id="IPR006076">
    <property type="entry name" value="FAD-dep_OxRdtase"/>
</dbReference>
<dbReference type="EC" id="1.-.-.-" evidence="4"/>
<dbReference type="InterPro" id="IPR036188">
    <property type="entry name" value="FAD/NAD-bd_sf"/>
</dbReference>
<keyword evidence="5" id="KW-1185">Reference proteome</keyword>
<dbReference type="SUPFAM" id="SSF51905">
    <property type="entry name" value="FAD/NAD(P)-binding domain"/>
    <property type="match status" value="1"/>
</dbReference>
<organism evidence="4 5">
    <name type="scientific">Hydrogenophaga luteola</name>
    <dbReference type="NCBI Taxonomy" id="1591122"/>
    <lineage>
        <taxon>Bacteria</taxon>
        <taxon>Pseudomonadati</taxon>
        <taxon>Pseudomonadota</taxon>
        <taxon>Betaproteobacteria</taxon>
        <taxon>Burkholderiales</taxon>
        <taxon>Comamonadaceae</taxon>
        <taxon>Hydrogenophaga</taxon>
    </lineage>
</organism>
<evidence type="ECO:0000313" key="5">
    <source>
        <dbReference type="Proteomes" id="UP001595729"/>
    </source>
</evidence>
<protein>
    <submittedName>
        <fullName evidence="4">NAD(P)/FAD-dependent oxidoreductase</fullName>
        <ecNumber evidence="4">1.-.-.-</ecNumber>
    </submittedName>
</protein>
<dbReference type="Gene3D" id="3.50.50.60">
    <property type="entry name" value="FAD/NAD(P)-binding domain"/>
    <property type="match status" value="1"/>
</dbReference>
<comment type="similarity">
    <text evidence="1">Belongs to the DadA oxidoreductase family.</text>
</comment>
<comment type="caution">
    <text evidence="4">The sequence shown here is derived from an EMBL/GenBank/DDBJ whole genome shotgun (WGS) entry which is preliminary data.</text>
</comment>
<evidence type="ECO:0000313" key="4">
    <source>
        <dbReference type="EMBL" id="MFC3683618.1"/>
    </source>
</evidence>
<dbReference type="Proteomes" id="UP001595729">
    <property type="component" value="Unassembled WGS sequence"/>
</dbReference>
<dbReference type="RefSeq" id="WP_382172906.1">
    <property type="nucleotide sequence ID" value="NZ_JBHRXX010000002.1"/>
</dbReference>
<name>A0ABV7W2Z0_9BURK</name>
<evidence type="ECO:0000256" key="2">
    <source>
        <dbReference type="ARBA" id="ARBA00023002"/>
    </source>
</evidence>
<keyword evidence="2 4" id="KW-0560">Oxidoreductase</keyword>
<proteinExistence type="inferred from homology"/>
<gene>
    <name evidence="4" type="ORF">ACFOPI_08455</name>
</gene>
<sequence length="406" mass="43572">MKLAVLGAGVVGVTTAYELAQEGHSVTVFERRQTAAEEASFSPGGLLAPEWAAACANLEWEQANERQYSWWSKLLGHRSPVSLNPGPALLAMACHSLERLSQLSEQLMPSFGEQQGLMTVWKDPSGHRVAARLQSLLADFGCKSHLTDAEQARDLEAALNPDTTLGGSLVVPETWSANCRQFVLQLKSHAQQAGCRFRFATEVFGIQHTPGQRGVRVQSSQHETDSEPFDGVVLCTGHSTSELLKPYGLSLSLETRVAHAVSGLIREPLDAPSATIHDLQQGITIARTGQWVRAVGPPRRASRLPPTEAAFKPLYDALSDWFPGALRTGVSGAVQEWSGTVTTTPDGLPLLGPTSVPGLWINAGHGMHGWLLACGCAKVLADQLSGRPSEIDTTPFQAQRSLPAIA</sequence>
<evidence type="ECO:0000256" key="1">
    <source>
        <dbReference type="ARBA" id="ARBA00009410"/>
    </source>
</evidence>